<proteinExistence type="predicted"/>
<comment type="caution">
    <text evidence="1">The sequence shown here is derived from an EMBL/GenBank/DDBJ whole genome shotgun (WGS) entry which is preliminary data.</text>
</comment>
<name>A0ABN3AHM6_9ACTN</name>
<dbReference type="InterPro" id="IPR008323">
    <property type="entry name" value="UCP033563"/>
</dbReference>
<gene>
    <name evidence="1" type="ORF">GCM10009727_90020</name>
</gene>
<dbReference type="PANTHER" id="PTHR36454">
    <property type="entry name" value="LMO2823 PROTEIN"/>
    <property type="match status" value="1"/>
</dbReference>
<sequence>MLARFVALGIVRTSRSFNTHVDLPMDLDRHDGTRPARGGPSLITMPTVDDDLPSGLGPEQFSARIFGSAGPATGGGLELAPFRGVRFVPEVAGDLAAVTTPPYDLVDDAEVGRLLSGGGHNIVRLNMPRAAGESYREAGETLRRWLAEGVLTTDREPALYVYEAAKDGTVLQRGLIGALGLRAEADRVVLPHENVFPGPVRDRLALMAAARANLEPIFLVYEGGGDAARIVDGAVREAPLLGFHADDGLTHRLWRVTDPALHSRIAADLLGKQALIADGHHRYATYRALQARHHAAGDGPGPWDRGMALLVDSTRFPPHLGAIHRVLPGLAPTAAVERARKAFTVTAFEDESRAVRALGDARGPAFLLGGGEGLHLLTEPDPAALARVMPSGHSPRWRGLDTAILDHLLIASLWDVPENENAIEVVHDDPSAALDRARRAGGTAVVLNPLKVEDVLAVANGGERVPRKSTSFGPKPRTGLVLRLLDPESER</sequence>
<reference evidence="1 2" key="1">
    <citation type="journal article" date="2019" name="Int. J. Syst. Evol. Microbiol.">
        <title>The Global Catalogue of Microorganisms (GCM) 10K type strain sequencing project: providing services to taxonomists for standard genome sequencing and annotation.</title>
        <authorList>
            <consortium name="The Broad Institute Genomics Platform"/>
            <consortium name="The Broad Institute Genome Sequencing Center for Infectious Disease"/>
            <person name="Wu L."/>
            <person name="Ma J."/>
        </authorList>
    </citation>
    <scope>NUCLEOTIDE SEQUENCE [LARGE SCALE GENOMIC DNA]</scope>
    <source>
        <strain evidence="1 2">JCM 13850</strain>
    </source>
</reference>
<accession>A0ABN3AHM6</accession>
<protein>
    <submittedName>
        <fullName evidence="1">DUF1015 domain-containing protein</fullName>
    </submittedName>
</protein>
<evidence type="ECO:0000313" key="2">
    <source>
        <dbReference type="Proteomes" id="UP001501020"/>
    </source>
</evidence>
<dbReference type="Proteomes" id="UP001501020">
    <property type="component" value="Unassembled WGS sequence"/>
</dbReference>
<dbReference type="EMBL" id="BAAAMR010000157">
    <property type="protein sequence ID" value="GAA2168488.1"/>
    <property type="molecule type" value="Genomic_DNA"/>
</dbReference>
<evidence type="ECO:0000313" key="1">
    <source>
        <dbReference type="EMBL" id="GAA2168488.1"/>
    </source>
</evidence>
<dbReference type="Pfam" id="PF06245">
    <property type="entry name" value="DUF1015"/>
    <property type="match status" value="1"/>
</dbReference>
<organism evidence="1 2">
    <name type="scientific">Actinomadura napierensis</name>
    <dbReference type="NCBI Taxonomy" id="267854"/>
    <lineage>
        <taxon>Bacteria</taxon>
        <taxon>Bacillati</taxon>
        <taxon>Actinomycetota</taxon>
        <taxon>Actinomycetes</taxon>
        <taxon>Streptosporangiales</taxon>
        <taxon>Thermomonosporaceae</taxon>
        <taxon>Actinomadura</taxon>
    </lineage>
</organism>
<keyword evidence="2" id="KW-1185">Reference proteome</keyword>
<dbReference type="PANTHER" id="PTHR36454:SF1">
    <property type="entry name" value="DUF1015 DOMAIN-CONTAINING PROTEIN"/>
    <property type="match status" value="1"/>
</dbReference>